<keyword evidence="3" id="KW-1185">Reference proteome</keyword>
<name>A0ABD5U4N4_9EURY</name>
<dbReference type="PRINTS" id="PR00368">
    <property type="entry name" value="FADPNR"/>
</dbReference>
<dbReference type="Pfam" id="PF13738">
    <property type="entry name" value="Pyr_redox_3"/>
    <property type="match status" value="1"/>
</dbReference>
<accession>A0ABD5U4N4</accession>
<sequence>MASESQPQFDTVVIGGGQAGLAIGYYLRKQDRNFLILDAGERIGDTWRDRWDSLRLFTSARNSSLPGMSFPASGDYFPTKDEMADYLAAYVTEFDLPVHLDTKVESLTRDDDRYVLETGSDRLTATSVVVATGPFHHPRIPAFADELDPSITQLHSSDYQHSDQLSAGDVLVVGAGNSGAEIAVELARAGRSTRLSGRDTGHIPSSVFNSRPFWWLATRVFTVDTWLGQKVKERSQGRGDPLIRLTPADIRQSGVERVARAAGVTDGKPRLEDGSVLDVGAVVWATGFRPDYEWIEVPGLALDANGYPVHEKGVVDDEPRLYFLGLSFQRTPVSATINGVCPDAKYIASRLNARG</sequence>
<dbReference type="Gene3D" id="3.50.50.60">
    <property type="entry name" value="FAD/NAD(P)-binding domain"/>
    <property type="match status" value="1"/>
</dbReference>
<evidence type="ECO:0000313" key="2">
    <source>
        <dbReference type="EMBL" id="MFC6826054.1"/>
    </source>
</evidence>
<dbReference type="SUPFAM" id="SSF51905">
    <property type="entry name" value="FAD/NAD(P)-binding domain"/>
    <property type="match status" value="2"/>
</dbReference>
<dbReference type="PRINTS" id="PR00469">
    <property type="entry name" value="PNDRDTASEII"/>
</dbReference>
<dbReference type="InterPro" id="IPR050982">
    <property type="entry name" value="Auxin_biosynth/cation_transpt"/>
</dbReference>
<dbReference type="InterPro" id="IPR036188">
    <property type="entry name" value="FAD/NAD-bd_sf"/>
</dbReference>
<reference evidence="2 3" key="1">
    <citation type="journal article" date="2019" name="Int. J. Syst. Evol. Microbiol.">
        <title>The Global Catalogue of Microorganisms (GCM) 10K type strain sequencing project: providing services to taxonomists for standard genome sequencing and annotation.</title>
        <authorList>
            <consortium name="The Broad Institute Genomics Platform"/>
            <consortium name="The Broad Institute Genome Sequencing Center for Infectious Disease"/>
            <person name="Wu L."/>
            <person name="Ma J."/>
        </authorList>
    </citation>
    <scope>NUCLEOTIDE SEQUENCE [LARGE SCALE GENOMIC DNA]</scope>
    <source>
        <strain evidence="2 3">YIM 94188</strain>
    </source>
</reference>
<dbReference type="PANTHER" id="PTHR43539:SF78">
    <property type="entry name" value="FLAVIN-CONTAINING MONOOXYGENASE"/>
    <property type="match status" value="1"/>
</dbReference>
<gene>
    <name evidence="2" type="ORF">ACFQEV_13785</name>
</gene>
<protein>
    <submittedName>
        <fullName evidence="2">Flavin-containing monooxygenase</fullName>
        <ecNumber evidence="2">1.14.13.-</ecNumber>
    </submittedName>
</protein>
<evidence type="ECO:0000256" key="1">
    <source>
        <dbReference type="ARBA" id="ARBA00023002"/>
    </source>
</evidence>
<dbReference type="EC" id="1.14.13.-" evidence="2"/>
<dbReference type="AlphaFoldDB" id="A0ABD5U4N4"/>
<dbReference type="PANTHER" id="PTHR43539">
    <property type="entry name" value="FLAVIN-BINDING MONOOXYGENASE-LIKE PROTEIN (AFU_ORTHOLOGUE AFUA_4G09220)"/>
    <property type="match status" value="1"/>
</dbReference>
<keyword evidence="1 2" id="KW-0560">Oxidoreductase</keyword>
<dbReference type="GO" id="GO:0004497">
    <property type="term" value="F:monooxygenase activity"/>
    <property type="evidence" value="ECO:0007669"/>
    <property type="project" value="UniProtKB-KW"/>
</dbReference>
<dbReference type="EMBL" id="JBHSXH010000015">
    <property type="protein sequence ID" value="MFC6826054.1"/>
    <property type="molecule type" value="Genomic_DNA"/>
</dbReference>
<keyword evidence="2" id="KW-0503">Monooxygenase</keyword>
<dbReference type="Proteomes" id="UP001596408">
    <property type="component" value="Unassembled WGS sequence"/>
</dbReference>
<dbReference type="RefSeq" id="WP_379697070.1">
    <property type="nucleotide sequence ID" value="NZ_JBHSXH010000015.1"/>
</dbReference>
<comment type="caution">
    <text evidence="2">The sequence shown here is derived from an EMBL/GenBank/DDBJ whole genome shotgun (WGS) entry which is preliminary data.</text>
</comment>
<evidence type="ECO:0000313" key="3">
    <source>
        <dbReference type="Proteomes" id="UP001596408"/>
    </source>
</evidence>
<organism evidence="2 3">
    <name type="scientific">Halopelagius fulvigenes</name>
    <dbReference type="NCBI Taxonomy" id="1198324"/>
    <lineage>
        <taxon>Archaea</taxon>
        <taxon>Methanobacteriati</taxon>
        <taxon>Methanobacteriota</taxon>
        <taxon>Stenosarchaea group</taxon>
        <taxon>Halobacteria</taxon>
        <taxon>Halobacteriales</taxon>
        <taxon>Haloferacaceae</taxon>
    </lineage>
</organism>
<proteinExistence type="predicted"/>